<feature type="region of interest" description="Disordered" evidence="1">
    <location>
        <begin position="1"/>
        <end position="117"/>
    </location>
</feature>
<evidence type="ECO:0000259" key="2">
    <source>
        <dbReference type="PROSITE" id="PS50235"/>
    </source>
</evidence>
<dbReference type="GO" id="GO:0016579">
    <property type="term" value="P:protein deubiquitination"/>
    <property type="evidence" value="ECO:0007669"/>
    <property type="project" value="InterPro"/>
</dbReference>
<dbReference type="InterPro" id="IPR028889">
    <property type="entry name" value="USP"/>
</dbReference>
<dbReference type="Gene3D" id="3.90.70.10">
    <property type="entry name" value="Cysteine proteinases"/>
    <property type="match status" value="1"/>
</dbReference>
<dbReference type="PANTHER" id="PTHR24006:SF925">
    <property type="entry name" value="UBIQUITINYL HYDROLASE 1"/>
    <property type="match status" value="1"/>
</dbReference>
<dbReference type="GO" id="GO:0005829">
    <property type="term" value="C:cytosol"/>
    <property type="evidence" value="ECO:0007669"/>
    <property type="project" value="TreeGrafter"/>
</dbReference>
<accession>A0A6A6SZZ5</accession>
<dbReference type="InterPro" id="IPR018200">
    <property type="entry name" value="USP_CS"/>
</dbReference>
<protein>
    <recommendedName>
        <fullName evidence="2">USP domain-containing protein</fullName>
    </recommendedName>
</protein>
<dbReference type="Pfam" id="PF00443">
    <property type="entry name" value="UCH"/>
    <property type="match status" value="1"/>
</dbReference>
<dbReference type="InterPro" id="IPR021905">
    <property type="entry name" value="DUF3517"/>
</dbReference>
<dbReference type="InterPro" id="IPR038765">
    <property type="entry name" value="Papain-like_cys_pep_sf"/>
</dbReference>
<dbReference type="PROSITE" id="PS50235">
    <property type="entry name" value="USP_3"/>
    <property type="match status" value="1"/>
</dbReference>
<feature type="region of interest" description="Disordered" evidence="1">
    <location>
        <begin position="2474"/>
        <end position="2505"/>
    </location>
</feature>
<gene>
    <name evidence="3" type="ORF">K491DRAFT_66106</name>
</gene>
<name>A0A6A6SZZ5_9PLEO</name>
<evidence type="ECO:0000313" key="4">
    <source>
        <dbReference type="Proteomes" id="UP000799324"/>
    </source>
</evidence>
<evidence type="ECO:0000256" key="1">
    <source>
        <dbReference type="SAM" id="MobiDB-lite"/>
    </source>
</evidence>
<reference evidence="3" key="1">
    <citation type="journal article" date="2020" name="Stud. Mycol.">
        <title>101 Dothideomycetes genomes: a test case for predicting lifestyles and emergence of pathogens.</title>
        <authorList>
            <person name="Haridas S."/>
            <person name="Albert R."/>
            <person name="Binder M."/>
            <person name="Bloem J."/>
            <person name="Labutti K."/>
            <person name="Salamov A."/>
            <person name="Andreopoulos B."/>
            <person name="Baker S."/>
            <person name="Barry K."/>
            <person name="Bills G."/>
            <person name="Bluhm B."/>
            <person name="Cannon C."/>
            <person name="Castanera R."/>
            <person name="Culley D."/>
            <person name="Daum C."/>
            <person name="Ezra D."/>
            <person name="Gonzalez J."/>
            <person name="Henrissat B."/>
            <person name="Kuo A."/>
            <person name="Liang C."/>
            <person name="Lipzen A."/>
            <person name="Lutzoni F."/>
            <person name="Magnuson J."/>
            <person name="Mondo S."/>
            <person name="Nolan M."/>
            <person name="Ohm R."/>
            <person name="Pangilinan J."/>
            <person name="Park H.-J."/>
            <person name="Ramirez L."/>
            <person name="Alfaro M."/>
            <person name="Sun H."/>
            <person name="Tritt A."/>
            <person name="Yoshinaga Y."/>
            <person name="Zwiers L.-H."/>
            <person name="Turgeon B."/>
            <person name="Goodwin S."/>
            <person name="Spatafora J."/>
            <person name="Crous P."/>
            <person name="Grigoriev I."/>
        </authorList>
    </citation>
    <scope>NUCLEOTIDE SEQUENCE</scope>
    <source>
        <strain evidence="3">CBS 122681</strain>
    </source>
</reference>
<feature type="domain" description="USP" evidence="2">
    <location>
        <begin position="1572"/>
        <end position="1896"/>
    </location>
</feature>
<feature type="compositionally biased region" description="Low complexity" evidence="1">
    <location>
        <begin position="91"/>
        <end position="117"/>
    </location>
</feature>
<dbReference type="OrthoDB" id="420187at2759"/>
<feature type="compositionally biased region" description="Acidic residues" evidence="1">
    <location>
        <begin position="2495"/>
        <end position="2505"/>
    </location>
</feature>
<dbReference type="GO" id="GO:0005634">
    <property type="term" value="C:nucleus"/>
    <property type="evidence" value="ECO:0007669"/>
    <property type="project" value="TreeGrafter"/>
</dbReference>
<sequence>MRPQDHDLMESVTADAQAITVPASPPRRDSMEDADSSLTRKRPRLDNSAADNRAMATDAPSAPANHEHTPHHNLDPDGPPAEQQVEMTIRSQPPSSSQPSDAAADGSEAATTDPAAGDAAEPLMEAAEEPLVVEDEAPADSPPVIAIDDDDDDDDAEEVMGDYAADYIHIERDEEDYFRKFPFSHQYPDSYMGAIRQIISHFASATSLDGNVLPNISVWLDRMPARPPQWRRYFCDKSAFWDMFADFVTKVLARRYPFGEHFCDASQTEDDIFSNFFRSYVELCAHLLQIDAEILSRSTESDIHEQQLLCFKHIRNLSMLLRPGKNTLFHFLLKEYGVDTTTVSRHLTVQFLEAPTNGATHLYNFAHAACEKVAASAKFPLALWISQLSSHFGWLLCDPELPEDLVDRSQFHLDLLRFFRAYNTDLQSPAKAVDVGLSKDLIGDVANLLQDMCQWNDQLASQLAAELLDFGDPESPTPSSSDESTKNRLAVFRQPSTYLHALVGNAWKFKLLRKYVVRGRMELRVLSIGTMDAALVDIWREYNTADAGTSHPVMQYLAQFLLHERVINYIISVDSHPQIIQRSGNIVGFLVVTHRYSESQTDAIWQTVANSQDPRVVTATLAMLRNIIGLMEPPELLYLCRKLYELPIEGYTIDIVKFLSDVTSKLNNKYFDWSGADPTTRPWNVCVRIIQDTSPSRQSTKMMLPIHERACLELHNFAGSVGVEERRQIYKDCAVHIADRSDKATGSVRAIYTLCSNTSFTDGNFFKQNKDVTRQILEELCSFIGAENSRGLYEYYHNALNYRLEMLRFILQRAPDAIPADLHLDLWDHLVGKHALNNHVRDMAWSRICEGLRFQPENDFCKQLISSYVPMLEPEYFTGGLYDFVASYRFPVTRQLIPTDEGEKEILQIRGADLLWRIILYAPQGTIEDPATKMLASRYVAIDADQGVTLEEIEQTHIALVDKCTRELLAAYKILRSKIGHEPSSDQTGHDSMDVSLSETDRRQMVLQFGRTLNFQKFLLLLLRTKPEFCRTPRSDSKVEAMDQDVPFGDAVELSFILPSSSEKRTIFIETDNTLQDMETRICNMSGCTKVNLFFRGQRIPVATQGQEKLADHGFGSKAHILVQKAAGSEDSQPVPDRNVGSSVFETTVLNHFDDLFACMDSDDDISSMLFEFLSLFPIREQIIDEVAAGKASASGLFPPGKIFQAQYAACALQYKLREQLRRNTLDEEYLLHSVQLLSEALLSPTVMSETLDGRHELHTATVLVTILLEFLKERPRQELSSQYFSDEPLLVNRLTKILAASLKGPYDASSAVWSAYGTILEASLHSRGVWEAFVNRSDVLALHKALLLMEPRKQLREHIVQSIASVCGGDLPSTSPLSSSETAARFWAIISRVLPEAVRYPAQSEQLFDIAEQVFRTHDANDRDEQSLRSSLSCWSDLLLNYKHEEFVGRDEVDHVVLGFTKLLLSCILSLKSFKKPLNAAHLMEFIFRKYLFVPRIVDMEDENSTKDLPVLESNTRMQLYNLILTLAEDRTTYDTLLTLTGGLTCEEKNMASRSYAVDRSNEIRSSAGYVGLVNPRAICYMNSLLTQLFMNVNFRKFMLGLDVADPAASQRLLSETQRLFAIMQNTFRKSADPRDFAAWAKGLDGQSIDINIQMDADEFYNLLFDQWEGQMLSPEIKQQFRSFYGGQTVNQIKSKECEHVSERVESFFVVQCDVQGKVNLLESLQAFVEGDVMEGDNKYKCESCGGKFVDAVKRTCLKDVPDNLIFHLKRFDFDLVDMRRAKINDHFAFPNQIDVSLYSVDYLSDPSKPRQEDIFELVGVLVHQGTSENGHYYSYIRERPSPSRNTPTWVEFNDREVNFFDQGTIPFQTFGGPIDEYQRQQKNFSAYMLFYQRKSAIEADHREYINSPTCGSPKVSLPLALEHAINEDNEAFVREYSLHDPNHSRFIRQVLNTLRTVNHGTCSQDHQQERQAISIVLEHMCQTICRQRKLEYFEETITQLRKAVLSCSECCFIGLKWLASTTGALIGLLLRCPHREVRSQIRAFLIDSLRFLREKDQALYQGDNVDPDEPPLGGPADGALWDITQQLRSIADESWISSRGWDDFYLTLCQLSHMGNIETAALLNHGFLEFCLKILVMHVQPHFRTNEPDIWRIVERKKGVYNRLIEFVHTMLCQMDIRKPIAGSCAQAVDRWTSYDRMISKFPMTQCESAILHYWDENNKCIAVLDKMFELFDMSKTEVFYPGEVLKWMLQTQDGAVERRVYWTVREGVACLGPPLQDPYVRAAISFCEATPEWTQVGPVVDAIVKSATELREGGGEMHLQFFNALPFLKNEKAFDAKGLDYFYDLALLKSRQYVLPMLFHDEDAIRKGMMNHCDDIFRKIKTDEDLGPDQLKQKYLSVRRLLREMYRRIVHEHQNGSSRSFMNPLICTCQMLVEVLFVMTREEGMAAYRTGDEDGLIAEYQMHVEERLRHWAADDGTPISTGETYEHSDYGSESDEGPDLES</sequence>
<organism evidence="3 4">
    <name type="scientific">Lophiostoma macrostomum CBS 122681</name>
    <dbReference type="NCBI Taxonomy" id="1314788"/>
    <lineage>
        <taxon>Eukaryota</taxon>
        <taxon>Fungi</taxon>
        <taxon>Dikarya</taxon>
        <taxon>Ascomycota</taxon>
        <taxon>Pezizomycotina</taxon>
        <taxon>Dothideomycetes</taxon>
        <taxon>Pleosporomycetidae</taxon>
        <taxon>Pleosporales</taxon>
        <taxon>Lophiostomataceae</taxon>
        <taxon>Lophiostoma</taxon>
    </lineage>
</organism>
<dbReference type="InterPro" id="IPR050164">
    <property type="entry name" value="Peptidase_C19"/>
</dbReference>
<keyword evidence="4" id="KW-1185">Reference proteome</keyword>
<dbReference type="PANTHER" id="PTHR24006">
    <property type="entry name" value="UBIQUITIN CARBOXYL-TERMINAL HYDROLASE"/>
    <property type="match status" value="1"/>
</dbReference>
<dbReference type="Proteomes" id="UP000799324">
    <property type="component" value="Unassembled WGS sequence"/>
</dbReference>
<dbReference type="PROSITE" id="PS00973">
    <property type="entry name" value="USP_2"/>
    <property type="match status" value="1"/>
</dbReference>
<dbReference type="FunFam" id="3.90.70.10:FF:000136">
    <property type="entry name" value="Ubiquitin C-terminal hydrolase, putative"/>
    <property type="match status" value="1"/>
</dbReference>
<proteinExistence type="predicted"/>
<dbReference type="SUPFAM" id="SSF54001">
    <property type="entry name" value="Cysteine proteinases"/>
    <property type="match status" value="1"/>
</dbReference>
<dbReference type="InterPro" id="IPR001394">
    <property type="entry name" value="Peptidase_C19_UCH"/>
</dbReference>
<dbReference type="GO" id="GO:0004843">
    <property type="term" value="F:cysteine-type deubiquitinase activity"/>
    <property type="evidence" value="ECO:0007669"/>
    <property type="project" value="InterPro"/>
</dbReference>
<dbReference type="Pfam" id="PF12030">
    <property type="entry name" value="DUF3517"/>
    <property type="match status" value="1"/>
</dbReference>
<dbReference type="EMBL" id="MU004408">
    <property type="protein sequence ID" value="KAF2652193.1"/>
    <property type="molecule type" value="Genomic_DNA"/>
</dbReference>
<evidence type="ECO:0000313" key="3">
    <source>
        <dbReference type="EMBL" id="KAF2652193.1"/>
    </source>
</evidence>
<feature type="compositionally biased region" description="Basic and acidic residues" evidence="1">
    <location>
        <begin position="65"/>
        <end position="75"/>
    </location>
</feature>